<reference evidence="1" key="1">
    <citation type="submission" date="2020-07" db="EMBL/GenBank/DDBJ databases">
        <authorList>
            <person name="Lin J."/>
        </authorList>
    </citation>
    <scope>NUCLEOTIDE SEQUENCE</scope>
</reference>
<dbReference type="EMBL" id="LR862134">
    <property type="protein sequence ID" value="CAD1839651.1"/>
    <property type="molecule type" value="Genomic_DNA"/>
</dbReference>
<name>A0A6V7Q9I6_ANACO</name>
<gene>
    <name evidence="1" type="ORF">CB5_LOCUS22862</name>
</gene>
<sequence>MAISCCSPPALAYDLPTKPYFGNLRPTSATDDKEKVLLGAEKLTSEGRGTCPTAPTRDDDLTRWRWKRAYPRDAARYQVQYRYSGNAVPVPCFAELKPESTLLGCATRFRYLILVITVYRYTAQTARRLLSGWLLVPVREAVYRYTRVELGVSLISGFGGFRSIQQVVPQLRGFFAAGD</sequence>
<accession>A0A6V7Q9I6</accession>
<dbReference type="AlphaFoldDB" id="A0A6V7Q9I6"/>
<organism evidence="1">
    <name type="scientific">Ananas comosus var. bracteatus</name>
    <name type="common">red pineapple</name>
    <dbReference type="NCBI Taxonomy" id="296719"/>
    <lineage>
        <taxon>Eukaryota</taxon>
        <taxon>Viridiplantae</taxon>
        <taxon>Streptophyta</taxon>
        <taxon>Embryophyta</taxon>
        <taxon>Tracheophyta</taxon>
        <taxon>Spermatophyta</taxon>
        <taxon>Magnoliopsida</taxon>
        <taxon>Liliopsida</taxon>
        <taxon>Poales</taxon>
        <taxon>Bromeliaceae</taxon>
        <taxon>Bromelioideae</taxon>
        <taxon>Ananas</taxon>
    </lineage>
</organism>
<evidence type="ECO:0000313" key="1">
    <source>
        <dbReference type="EMBL" id="CAD1839651.1"/>
    </source>
</evidence>
<proteinExistence type="predicted"/>
<protein>
    <submittedName>
        <fullName evidence="1">Uncharacterized protein</fullName>
    </submittedName>
</protein>